<name>A0A5B7D8X7_PORTR</name>
<feature type="region of interest" description="Disordered" evidence="2">
    <location>
        <begin position="40"/>
        <end position="67"/>
    </location>
</feature>
<evidence type="ECO:0000256" key="2">
    <source>
        <dbReference type="SAM" id="MobiDB-lite"/>
    </source>
</evidence>
<dbReference type="OrthoDB" id="6377591at2759"/>
<evidence type="ECO:0000313" key="4">
    <source>
        <dbReference type="Proteomes" id="UP000324222"/>
    </source>
</evidence>
<evidence type="ECO:0000313" key="3">
    <source>
        <dbReference type="EMBL" id="MPC17759.1"/>
    </source>
</evidence>
<keyword evidence="1" id="KW-0175">Coiled coil</keyword>
<proteinExistence type="predicted"/>
<evidence type="ECO:0000256" key="1">
    <source>
        <dbReference type="SAM" id="Coils"/>
    </source>
</evidence>
<keyword evidence="4" id="KW-1185">Reference proteome</keyword>
<reference evidence="3 4" key="1">
    <citation type="submission" date="2019-05" db="EMBL/GenBank/DDBJ databases">
        <title>Another draft genome of Portunus trituberculatus and its Hox gene families provides insights of decapod evolution.</title>
        <authorList>
            <person name="Jeong J.-H."/>
            <person name="Song I."/>
            <person name="Kim S."/>
            <person name="Choi T."/>
            <person name="Kim D."/>
            <person name="Ryu S."/>
            <person name="Kim W."/>
        </authorList>
    </citation>
    <scope>NUCLEOTIDE SEQUENCE [LARGE SCALE GENOMIC DNA]</scope>
    <source>
        <tissue evidence="3">Muscle</tissue>
    </source>
</reference>
<dbReference type="EMBL" id="VSRR010000619">
    <property type="protein sequence ID" value="MPC17759.1"/>
    <property type="molecule type" value="Genomic_DNA"/>
</dbReference>
<comment type="caution">
    <text evidence="3">The sequence shown here is derived from an EMBL/GenBank/DDBJ whole genome shotgun (WGS) entry which is preliminary data.</text>
</comment>
<dbReference type="Proteomes" id="UP000324222">
    <property type="component" value="Unassembled WGS sequence"/>
</dbReference>
<protein>
    <submittedName>
        <fullName evidence="3">Uncharacterized protein</fullName>
    </submittedName>
</protein>
<dbReference type="AlphaFoldDB" id="A0A5B7D8X7"/>
<sequence length="125" mass="14171">MEKQLEVLTALLVRQSEEAQKAQEQSHVREERLARLLERVVTQAPSHTTMGDEEGETTARHTSTQSVRFPTSVTTIPHLTASASLHEFKMWRHKFEGYVTLARIDCLSLAEQRAALAAVLDDEWT</sequence>
<accession>A0A5B7D8X7</accession>
<gene>
    <name evidence="3" type="ORF">E2C01_010623</name>
</gene>
<feature type="coiled-coil region" evidence="1">
    <location>
        <begin position="5"/>
        <end position="39"/>
    </location>
</feature>
<organism evidence="3 4">
    <name type="scientific">Portunus trituberculatus</name>
    <name type="common">Swimming crab</name>
    <name type="synonym">Neptunus trituberculatus</name>
    <dbReference type="NCBI Taxonomy" id="210409"/>
    <lineage>
        <taxon>Eukaryota</taxon>
        <taxon>Metazoa</taxon>
        <taxon>Ecdysozoa</taxon>
        <taxon>Arthropoda</taxon>
        <taxon>Crustacea</taxon>
        <taxon>Multicrustacea</taxon>
        <taxon>Malacostraca</taxon>
        <taxon>Eumalacostraca</taxon>
        <taxon>Eucarida</taxon>
        <taxon>Decapoda</taxon>
        <taxon>Pleocyemata</taxon>
        <taxon>Brachyura</taxon>
        <taxon>Eubrachyura</taxon>
        <taxon>Portunoidea</taxon>
        <taxon>Portunidae</taxon>
        <taxon>Portuninae</taxon>
        <taxon>Portunus</taxon>
    </lineage>
</organism>